<dbReference type="SMART" id="SM00345">
    <property type="entry name" value="HTH_GNTR"/>
    <property type="match status" value="1"/>
</dbReference>
<dbReference type="InterPro" id="IPR036388">
    <property type="entry name" value="WH-like_DNA-bd_sf"/>
</dbReference>
<feature type="domain" description="HTH gntR-type" evidence="7">
    <location>
        <begin position="23"/>
        <end position="91"/>
    </location>
</feature>
<sequence length="575" mass="61048">MPTPSVPPGLPFDAAGLTLDPAGNLGLQLFQALRARILDGRLAAGTRLPASRELAGRLGVSRNTVTRAFEQLQAEGYVDARTGDGTYVAAFDASARQPLAAETHWPPSRALQRVLARPMPLPPAGAPRAFRVGVPAFDLFPFETWARLQARFWRRPPPAALGYGDPAGDPHLRACIAAYLRSARGLHCEPSQVVVTCGAQQAITLCAQLLLDPGDRVAVENPGYRAAAQAFSAAGARLCGIAVDRDGLDCAELARLADCRLVYVTPSHQYPTGVTLSLARRLALLEWAERHDGWIIEDDYDGEYRYDGTPLAPLAALDRQGRVLYVGTFCKVAFPALRLGYLVLPPHLVDAFARRRAADMRHSEIGTQAVMAAFIDGGHFQRHVRRMRRAARARRDALLRGWPAPDGCEPLPPVAAGLHLCVGVDSPARERQLVEAAAGVGVEINALSDYWLPDEPVFAMPDGAIPDRADPGHGAPGDAPMNRASSGRAASGRTTSDQAASGCTAPGRAFSDEVESGQAESGGPTASRAEPGRATSCRATPGRATPGRAGLVLGFAAVPEAGIAEALAALRRAWR</sequence>
<keyword evidence="4" id="KW-0238">DNA-binding</keyword>
<dbReference type="PANTHER" id="PTHR46577:SF1">
    <property type="entry name" value="HTH-TYPE TRANSCRIPTIONAL REGULATORY PROTEIN GABR"/>
    <property type="match status" value="1"/>
</dbReference>
<dbReference type="Proteomes" id="UP000315235">
    <property type="component" value="Unassembled WGS sequence"/>
</dbReference>
<evidence type="ECO:0000256" key="3">
    <source>
        <dbReference type="ARBA" id="ARBA00023015"/>
    </source>
</evidence>
<dbReference type="SUPFAM" id="SSF53383">
    <property type="entry name" value="PLP-dependent transferases"/>
    <property type="match status" value="1"/>
</dbReference>
<keyword evidence="3" id="KW-0805">Transcription regulation</keyword>
<protein>
    <submittedName>
        <fullName evidence="8">Aminotransferase class I/II-fold pyridoxal phosphate-dependent enzyme</fullName>
    </submittedName>
</protein>
<dbReference type="GO" id="GO:0008483">
    <property type="term" value="F:transaminase activity"/>
    <property type="evidence" value="ECO:0007669"/>
    <property type="project" value="UniProtKB-KW"/>
</dbReference>
<dbReference type="EMBL" id="VJOY01000015">
    <property type="protein sequence ID" value="TRX73443.1"/>
    <property type="molecule type" value="Genomic_DNA"/>
</dbReference>
<dbReference type="GO" id="GO:0030170">
    <property type="term" value="F:pyridoxal phosphate binding"/>
    <property type="evidence" value="ECO:0007669"/>
    <property type="project" value="InterPro"/>
</dbReference>
<dbReference type="InterPro" id="IPR000524">
    <property type="entry name" value="Tscrpt_reg_HTH_GntR"/>
</dbReference>
<dbReference type="Pfam" id="PF00155">
    <property type="entry name" value="Aminotran_1_2"/>
    <property type="match status" value="1"/>
</dbReference>
<evidence type="ECO:0000256" key="4">
    <source>
        <dbReference type="ARBA" id="ARBA00023125"/>
    </source>
</evidence>
<evidence type="ECO:0000259" key="7">
    <source>
        <dbReference type="PROSITE" id="PS50949"/>
    </source>
</evidence>
<dbReference type="InterPro" id="IPR051446">
    <property type="entry name" value="HTH_trans_reg/aminotransferase"/>
</dbReference>
<name>A0A553GVD0_9PSED</name>
<evidence type="ECO:0000256" key="5">
    <source>
        <dbReference type="ARBA" id="ARBA00023163"/>
    </source>
</evidence>
<proteinExistence type="inferred from homology"/>
<dbReference type="SUPFAM" id="SSF46785">
    <property type="entry name" value="Winged helix' DNA-binding domain"/>
    <property type="match status" value="1"/>
</dbReference>
<organism evidence="8 9">
    <name type="scientific">Pseudomonas mangiferae</name>
    <dbReference type="NCBI Taxonomy" id="2593654"/>
    <lineage>
        <taxon>Bacteria</taxon>
        <taxon>Pseudomonadati</taxon>
        <taxon>Pseudomonadota</taxon>
        <taxon>Gammaproteobacteria</taxon>
        <taxon>Pseudomonadales</taxon>
        <taxon>Pseudomonadaceae</taxon>
        <taxon>Pseudomonas</taxon>
    </lineage>
</organism>
<keyword evidence="8" id="KW-0808">Transferase</keyword>
<evidence type="ECO:0000256" key="2">
    <source>
        <dbReference type="ARBA" id="ARBA00022898"/>
    </source>
</evidence>
<dbReference type="RefSeq" id="WP_143489714.1">
    <property type="nucleotide sequence ID" value="NZ_VJOY01000015.1"/>
</dbReference>
<keyword evidence="5" id="KW-0804">Transcription</keyword>
<dbReference type="InterPro" id="IPR015421">
    <property type="entry name" value="PyrdxlP-dep_Trfase_major"/>
</dbReference>
<evidence type="ECO:0000313" key="8">
    <source>
        <dbReference type="EMBL" id="TRX73443.1"/>
    </source>
</evidence>
<keyword evidence="2" id="KW-0663">Pyridoxal phosphate</keyword>
<dbReference type="GO" id="GO:0003700">
    <property type="term" value="F:DNA-binding transcription factor activity"/>
    <property type="evidence" value="ECO:0007669"/>
    <property type="project" value="InterPro"/>
</dbReference>
<evidence type="ECO:0000256" key="6">
    <source>
        <dbReference type="SAM" id="MobiDB-lite"/>
    </source>
</evidence>
<comment type="caution">
    <text evidence="8">The sequence shown here is derived from an EMBL/GenBank/DDBJ whole genome shotgun (WGS) entry which is preliminary data.</text>
</comment>
<dbReference type="GO" id="GO:0003677">
    <property type="term" value="F:DNA binding"/>
    <property type="evidence" value="ECO:0007669"/>
    <property type="project" value="UniProtKB-KW"/>
</dbReference>
<dbReference type="PROSITE" id="PS50949">
    <property type="entry name" value="HTH_GNTR"/>
    <property type="match status" value="1"/>
</dbReference>
<comment type="similarity">
    <text evidence="1">In the C-terminal section; belongs to the class-I pyridoxal-phosphate-dependent aminotransferase family.</text>
</comment>
<dbReference type="InterPro" id="IPR015424">
    <property type="entry name" value="PyrdxlP-dep_Trfase"/>
</dbReference>
<dbReference type="AlphaFoldDB" id="A0A553GVD0"/>
<dbReference type="OrthoDB" id="9808770at2"/>
<dbReference type="InterPro" id="IPR036390">
    <property type="entry name" value="WH_DNA-bd_sf"/>
</dbReference>
<dbReference type="Pfam" id="PF00392">
    <property type="entry name" value="GntR"/>
    <property type="match status" value="1"/>
</dbReference>
<dbReference type="Gene3D" id="1.10.10.10">
    <property type="entry name" value="Winged helix-like DNA-binding domain superfamily/Winged helix DNA-binding domain"/>
    <property type="match status" value="1"/>
</dbReference>
<dbReference type="Gene3D" id="3.40.640.10">
    <property type="entry name" value="Type I PLP-dependent aspartate aminotransferase-like (Major domain)"/>
    <property type="match status" value="1"/>
</dbReference>
<reference evidence="8 9" key="1">
    <citation type="submission" date="2019-07" db="EMBL/GenBank/DDBJ databases">
        <title>Pseudomonas mangiferae sp. nov., isolated from bark of mango tree in Thailand.</title>
        <authorList>
            <person name="Srisuk N."/>
            <person name="Anurat P."/>
        </authorList>
    </citation>
    <scope>NUCLEOTIDE SEQUENCE [LARGE SCALE GENOMIC DNA]</scope>
    <source>
        <strain evidence="8 9">DMKU_BBB3-04</strain>
    </source>
</reference>
<keyword evidence="9" id="KW-1185">Reference proteome</keyword>
<gene>
    <name evidence="8" type="ORF">FM069_17720</name>
</gene>
<feature type="compositionally biased region" description="Polar residues" evidence="6">
    <location>
        <begin position="492"/>
        <end position="501"/>
    </location>
</feature>
<evidence type="ECO:0000256" key="1">
    <source>
        <dbReference type="ARBA" id="ARBA00005384"/>
    </source>
</evidence>
<feature type="region of interest" description="Disordered" evidence="6">
    <location>
        <begin position="461"/>
        <end position="546"/>
    </location>
</feature>
<dbReference type="CDD" id="cd07377">
    <property type="entry name" value="WHTH_GntR"/>
    <property type="match status" value="1"/>
</dbReference>
<evidence type="ECO:0000313" key="9">
    <source>
        <dbReference type="Proteomes" id="UP000315235"/>
    </source>
</evidence>
<dbReference type="CDD" id="cd00609">
    <property type="entry name" value="AAT_like"/>
    <property type="match status" value="1"/>
</dbReference>
<dbReference type="InterPro" id="IPR004839">
    <property type="entry name" value="Aminotransferase_I/II_large"/>
</dbReference>
<keyword evidence="8" id="KW-0032">Aminotransferase</keyword>
<accession>A0A553GVD0</accession>
<dbReference type="PRINTS" id="PR00035">
    <property type="entry name" value="HTHGNTR"/>
</dbReference>
<dbReference type="PANTHER" id="PTHR46577">
    <property type="entry name" value="HTH-TYPE TRANSCRIPTIONAL REGULATORY PROTEIN GABR"/>
    <property type="match status" value="1"/>
</dbReference>